<evidence type="ECO:0000313" key="14">
    <source>
        <dbReference type="EMBL" id="CCO75416.1"/>
    </source>
</evidence>
<dbReference type="NCBIfam" id="NF004482">
    <property type="entry name" value="PRK05815.2-4"/>
    <property type="match status" value="1"/>
</dbReference>
<dbReference type="PANTHER" id="PTHR11410">
    <property type="entry name" value="ATP SYNTHASE SUBUNIT A"/>
    <property type="match status" value="1"/>
</dbReference>
<dbReference type="Proteomes" id="UP000186303">
    <property type="component" value="Mitochondrion M"/>
</dbReference>
<comment type="subcellular location">
    <subcellularLocation>
        <location evidence="1 12">Mitochondrion inner membrane</location>
        <topology evidence="1 12">Multi-pass membrane protein</topology>
    </subcellularLocation>
</comment>
<reference evidence="16" key="3">
    <citation type="journal article" date="2017" name="Nucleic Acids Res.">
        <title>Proteogenomics produces comprehensive and highly accurate protein-coding gene annotation in a complete genome assembly of Malassezia sympodialis.</title>
        <authorList>
            <person name="Zhu Y."/>
            <person name="Engstroem P.G."/>
            <person name="Tellgren-Roth C."/>
            <person name="Baudo C.D."/>
            <person name="Kennell J.C."/>
            <person name="Sun S."/>
            <person name="Billmyre R.B."/>
            <person name="Schroeder M.S."/>
            <person name="Andersson A."/>
            <person name="Holm T."/>
            <person name="Sigurgeirsson B."/>
            <person name="Wu G."/>
            <person name="Sankaranarayanan S.R."/>
            <person name="Siddharthan R."/>
            <person name="Sanyal K."/>
            <person name="Lundeberg J."/>
            <person name="Nystedt B."/>
            <person name="Boekhout T."/>
            <person name="Dawson T.L. Jr."/>
            <person name="Heitman J."/>
            <person name="Scheynius A."/>
            <person name="Lehtioe J."/>
        </authorList>
    </citation>
    <scope>NUCLEOTIDE SEQUENCE [LARGE SCALE GENOMIC DNA]</scope>
    <source>
        <strain evidence="16">ATCC 42132</strain>
    </source>
</reference>
<dbReference type="Pfam" id="PF00119">
    <property type="entry name" value="ATP-synt_A"/>
    <property type="match status" value="1"/>
</dbReference>
<comment type="similarity">
    <text evidence="2">Belongs to the ATPase A chain family.</text>
</comment>
<feature type="transmembrane region" description="Helical" evidence="13">
    <location>
        <begin position="123"/>
        <end position="148"/>
    </location>
</feature>
<dbReference type="GO" id="GO:0046933">
    <property type="term" value="F:proton-transporting ATP synthase activity, rotational mechanism"/>
    <property type="evidence" value="ECO:0007669"/>
    <property type="project" value="TreeGrafter"/>
</dbReference>
<dbReference type="SUPFAM" id="SSF81336">
    <property type="entry name" value="F1F0 ATP synthase subunit A"/>
    <property type="match status" value="1"/>
</dbReference>
<organism evidence="14">
    <name type="scientific">Malassezia sympodialis (strain ATCC 42132)</name>
    <name type="common">Atopic eczema-associated yeast</name>
    <dbReference type="NCBI Taxonomy" id="1230383"/>
    <lineage>
        <taxon>Eukaryota</taxon>
        <taxon>Fungi</taxon>
        <taxon>Dikarya</taxon>
        <taxon>Basidiomycota</taxon>
        <taxon>Ustilaginomycotina</taxon>
        <taxon>Malasseziomycetes</taxon>
        <taxon>Malasseziales</taxon>
        <taxon>Malasseziaceae</taxon>
        <taxon>Malassezia</taxon>
    </lineage>
</organism>
<dbReference type="FunFam" id="1.20.120.220:FF:000003">
    <property type="entry name" value="ATP synthase subunit a"/>
    <property type="match status" value="1"/>
</dbReference>
<keyword evidence="9" id="KW-0406">Ion transport</keyword>
<keyword evidence="8 13" id="KW-1133">Transmembrane helix</keyword>
<evidence type="ECO:0000256" key="3">
    <source>
        <dbReference type="ARBA" id="ARBA00021312"/>
    </source>
</evidence>
<dbReference type="GO" id="GO:0005743">
    <property type="term" value="C:mitochondrial inner membrane"/>
    <property type="evidence" value="ECO:0007669"/>
    <property type="project" value="UniProtKB-SubCell"/>
</dbReference>
<evidence type="ECO:0000256" key="12">
    <source>
        <dbReference type="RuleBase" id="RU004450"/>
    </source>
</evidence>
<feature type="transmembrane region" description="Helical" evidence="13">
    <location>
        <begin position="101"/>
        <end position="117"/>
    </location>
</feature>
<dbReference type="InterPro" id="IPR000568">
    <property type="entry name" value="ATP_synth_F0_asu"/>
</dbReference>
<evidence type="ECO:0000256" key="10">
    <source>
        <dbReference type="ARBA" id="ARBA00023136"/>
    </source>
</evidence>
<protein>
    <recommendedName>
        <fullName evidence="3 12">ATP synthase subunit a</fullName>
    </recommendedName>
</protein>
<feature type="transmembrane region" description="Helical" evidence="13">
    <location>
        <begin position="155"/>
        <end position="174"/>
    </location>
</feature>
<dbReference type="HAMAP" id="MF_01393">
    <property type="entry name" value="ATP_synth_a_bact"/>
    <property type="match status" value="1"/>
</dbReference>
<dbReference type="EMBL" id="HF558646">
    <property type="protein sequence ID" value="CCO75416.1"/>
    <property type="molecule type" value="Genomic_DNA"/>
</dbReference>
<proteinExistence type="inferred from homology"/>
<evidence type="ECO:0000313" key="15">
    <source>
        <dbReference type="EMBL" id="SHO80165.1"/>
    </source>
</evidence>
<dbReference type="STRING" id="1230383.M1X9J1"/>
<dbReference type="OrthoDB" id="5976622at2759"/>
<keyword evidence="11" id="KW-0066">ATP synthesis</keyword>
<keyword evidence="14" id="KW-0496">Mitochondrion</keyword>
<dbReference type="EMBL" id="LT671829">
    <property type="protein sequence ID" value="SHO80165.1"/>
    <property type="molecule type" value="Genomic_DNA"/>
</dbReference>
<dbReference type="PANTHER" id="PTHR11410:SF0">
    <property type="entry name" value="ATP SYNTHASE SUBUNIT A"/>
    <property type="match status" value="1"/>
</dbReference>
<dbReference type="OMA" id="FFDQFMS"/>
<evidence type="ECO:0000256" key="4">
    <source>
        <dbReference type="ARBA" id="ARBA00022448"/>
    </source>
</evidence>
<evidence type="ECO:0000256" key="1">
    <source>
        <dbReference type="ARBA" id="ARBA00004448"/>
    </source>
</evidence>
<feature type="transmembrane region" description="Helical" evidence="13">
    <location>
        <begin position="46"/>
        <end position="65"/>
    </location>
</feature>
<dbReference type="InterPro" id="IPR035908">
    <property type="entry name" value="F0_ATP_A_sf"/>
</dbReference>
<reference evidence="14" key="1">
    <citation type="journal article" date="2013" name="MBio">
        <title>Genomic insights into the atopic eczema-associated skin commensal yeast Malassezia sympodialis.</title>
        <authorList>
            <person name="Gioti A."/>
            <person name="Nystedt B."/>
            <person name="Li W."/>
            <person name="Xu J."/>
            <person name="Andersson A."/>
            <person name="Averette A.F."/>
            <person name="Muench K."/>
            <person name="Wang X."/>
            <person name="Kappauf C."/>
            <person name="Kingsbury J.M."/>
            <person name="Kraak B."/>
            <person name="Walker L.A."/>
            <person name="Johansson H.J."/>
            <person name="Holm T."/>
            <person name="Lehtioe J."/>
            <person name="Stajich J.E."/>
            <person name="Mieczkowski P."/>
            <person name="Kahmann R."/>
            <person name="Kennell J.C."/>
            <person name="Cardenas M.E."/>
            <person name="Lundeberg J."/>
            <person name="Saunders C.W."/>
            <person name="Boekhout T."/>
            <person name="Dawson T.L."/>
            <person name="Munro C.A."/>
            <person name="de Groot P.W.J."/>
            <person name="Butler G."/>
            <person name="Heitman J."/>
            <person name="Scheynius A."/>
        </authorList>
    </citation>
    <scope>NUCLEOTIDE SEQUENCE</scope>
    <source>
        <strain evidence="14">ATCC 42132</strain>
    </source>
</reference>
<evidence type="ECO:0000256" key="11">
    <source>
        <dbReference type="ARBA" id="ARBA00023310"/>
    </source>
</evidence>
<evidence type="ECO:0000256" key="8">
    <source>
        <dbReference type="ARBA" id="ARBA00022989"/>
    </source>
</evidence>
<sequence>MIIYILSNILIMLYNIYSPLEQFEVSSLISLDLPIFGQFHISLTNLGLYTIITIFLAIAFHAVAFNNHKLVPSRWSLALEACFASVHGLAKSQLGAKNERYFPFIYALFFFLLFANLNGNIPYGFTITTSVIVCLGLSTMILTGVTILGLSIHKLHFFSFFLPAGTPLALVPILAPIELISYLARALSLGVRLLANMAAGHSLMKILGGFLFTLFTSSFLVSILTIIPFTVFVAIVVLEFAVSFLQAYVFCILTSSYLKDAIDLH</sequence>
<gene>
    <name evidence="14" type="primary">atp6</name>
    <name evidence="15" type="synonym">ATP6</name>
    <name evidence="15" type="ORF">MSYG_4663</name>
</gene>
<geneLocation type="mitochondrion" evidence="14"/>
<evidence type="ECO:0000256" key="5">
    <source>
        <dbReference type="ARBA" id="ARBA00022547"/>
    </source>
</evidence>
<keyword evidence="5" id="KW-0138">CF(0)</keyword>
<accession>M1X9J1</accession>
<keyword evidence="6 13" id="KW-0812">Transmembrane</keyword>
<dbReference type="AlphaFoldDB" id="M1X9J1"/>
<dbReference type="CDD" id="cd00310">
    <property type="entry name" value="ATP-synt_Fo_a_6"/>
    <property type="match status" value="1"/>
</dbReference>
<dbReference type="Gene3D" id="1.20.120.220">
    <property type="entry name" value="ATP synthase, F0 complex, subunit A"/>
    <property type="match status" value="1"/>
</dbReference>
<evidence type="ECO:0000313" key="16">
    <source>
        <dbReference type="Proteomes" id="UP000186303"/>
    </source>
</evidence>
<evidence type="ECO:0000256" key="6">
    <source>
        <dbReference type="ARBA" id="ARBA00022692"/>
    </source>
</evidence>
<dbReference type="PRINTS" id="PR00123">
    <property type="entry name" value="ATPASEA"/>
</dbReference>
<keyword evidence="7" id="KW-0375">Hydrogen ion transport</keyword>
<dbReference type="NCBIfam" id="TIGR01131">
    <property type="entry name" value="ATP_synt_6_or_A"/>
    <property type="match status" value="1"/>
</dbReference>
<evidence type="ECO:0000256" key="2">
    <source>
        <dbReference type="ARBA" id="ARBA00006810"/>
    </source>
</evidence>
<evidence type="ECO:0000256" key="13">
    <source>
        <dbReference type="SAM" id="Phobius"/>
    </source>
</evidence>
<keyword evidence="10 13" id="KW-0472">Membrane</keyword>
<evidence type="ECO:0000256" key="7">
    <source>
        <dbReference type="ARBA" id="ARBA00022781"/>
    </source>
</evidence>
<dbReference type="GO" id="GO:0045259">
    <property type="term" value="C:proton-transporting ATP synthase complex"/>
    <property type="evidence" value="ECO:0007669"/>
    <property type="project" value="UniProtKB-KW"/>
</dbReference>
<evidence type="ECO:0000256" key="9">
    <source>
        <dbReference type="ARBA" id="ARBA00023065"/>
    </source>
</evidence>
<keyword evidence="16" id="KW-1185">Reference proteome</keyword>
<feature type="transmembrane region" description="Helical" evidence="13">
    <location>
        <begin position="206"/>
        <end position="227"/>
    </location>
</feature>
<feature type="transmembrane region" description="Helical" evidence="13">
    <location>
        <begin position="233"/>
        <end position="258"/>
    </location>
</feature>
<keyword evidence="4" id="KW-0813">Transport</keyword>
<name>M1X9J1_MALS4</name>
<reference evidence="15" key="2">
    <citation type="submission" date="2016-12" db="EMBL/GenBank/DDBJ databases">
        <authorList>
            <person name="Engstrom G P."/>
            <person name="Zhu Y."/>
        </authorList>
    </citation>
    <scope>NUCLEOTIDE SEQUENCE [LARGE SCALE GENOMIC DNA]</scope>
    <source>
        <strain evidence="15">ATCC 42132</strain>
    </source>
</reference>
<dbReference type="InterPro" id="IPR045083">
    <property type="entry name" value="ATP_synth_F0_asu_bact/mt"/>
</dbReference>